<sequence length="106" mass="10650">MRLPFLRPLLLASLCVAGVDAAAQPGAGSGAAMLRIGIRIERSCEIGAAARAQPGALPTVACNRPLAYQVSIDGIPAPDAATALALSVPTAGATPRIPARYATVAF</sequence>
<proteinExistence type="predicted"/>
<reference evidence="2 3" key="1">
    <citation type="submission" date="2016-08" db="EMBL/GenBank/DDBJ databases">
        <authorList>
            <person name="Seilhamer J.J."/>
        </authorList>
    </citation>
    <scope>NUCLEOTIDE SEQUENCE [LARGE SCALE GENOMIC DNA]</scope>
    <source>
        <strain evidence="2 3">CFBP4641</strain>
    </source>
</reference>
<organism evidence="2 3">
    <name type="scientific">Xanthomonas sacchari</name>
    <dbReference type="NCBI Taxonomy" id="56458"/>
    <lineage>
        <taxon>Bacteria</taxon>
        <taxon>Pseudomonadati</taxon>
        <taxon>Pseudomonadota</taxon>
        <taxon>Gammaproteobacteria</taxon>
        <taxon>Lysobacterales</taxon>
        <taxon>Lysobacteraceae</taxon>
        <taxon>Xanthomonas</taxon>
    </lineage>
</organism>
<name>A0A2P5Z960_9XANT</name>
<gene>
    <name evidence="2" type="ORF">XsacCFBP4641_00810</name>
</gene>
<feature type="chain" id="PRO_5015186000" evidence="1">
    <location>
        <begin position="22"/>
        <end position="106"/>
    </location>
</feature>
<dbReference type="RefSeq" id="WP_010344034.1">
    <property type="nucleotide sequence ID" value="NZ_CP132343.1"/>
</dbReference>
<dbReference type="OrthoDB" id="5999791at2"/>
<evidence type="ECO:0000313" key="3">
    <source>
        <dbReference type="Proteomes" id="UP000247346"/>
    </source>
</evidence>
<evidence type="ECO:0000256" key="1">
    <source>
        <dbReference type="SAM" id="SignalP"/>
    </source>
</evidence>
<feature type="signal peptide" evidence="1">
    <location>
        <begin position="1"/>
        <end position="21"/>
    </location>
</feature>
<protein>
    <submittedName>
        <fullName evidence="2">Uncharacterized protein</fullName>
    </submittedName>
</protein>
<keyword evidence="1" id="KW-0732">Signal</keyword>
<dbReference type="STRING" id="56458.SB85_05115"/>
<dbReference type="AlphaFoldDB" id="A0A2P5Z960"/>
<comment type="caution">
    <text evidence="2">The sequence shown here is derived from an EMBL/GenBank/DDBJ whole genome shotgun (WGS) entry which is preliminary data.</text>
</comment>
<dbReference type="EMBL" id="MDEK01000001">
    <property type="protein sequence ID" value="PPU85168.1"/>
    <property type="molecule type" value="Genomic_DNA"/>
</dbReference>
<dbReference type="GeneID" id="93879787"/>
<dbReference type="Proteomes" id="UP000247346">
    <property type="component" value="Unassembled WGS sequence"/>
</dbReference>
<evidence type="ECO:0000313" key="2">
    <source>
        <dbReference type="EMBL" id="PPU85168.1"/>
    </source>
</evidence>
<accession>A0A2P5Z960</accession>